<evidence type="ECO:0000313" key="2">
    <source>
        <dbReference type="Proteomes" id="UP001234297"/>
    </source>
</evidence>
<sequence>MQLVGLIYIMQPLHDEAERTKTEATTSANSSLLGGPDVYRAEMGNIREYTYPDVNLGDDTYKHFLYPTNDVASETNASPEDYNDDIDFNADLDDVLNQDESDSDHNSAGTSHDSVRCVIDLSYQQEVLECNKHQSNTMQKYNIEDTLVAVEDEGEDFIHIVYDLRSIIPHVMFDILTDLQLEGVGQPPSRSRDETKVVWKRTWVGY</sequence>
<comment type="caution">
    <text evidence="1">The sequence shown here is derived from an EMBL/GenBank/DDBJ whole genome shotgun (WGS) entry which is preliminary data.</text>
</comment>
<keyword evidence="2" id="KW-1185">Reference proteome</keyword>
<evidence type="ECO:0000313" key="1">
    <source>
        <dbReference type="EMBL" id="KAJ8633584.1"/>
    </source>
</evidence>
<dbReference type="Proteomes" id="UP001234297">
    <property type="component" value="Chromosome 8"/>
</dbReference>
<gene>
    <name evidence="1" type="ORF">MRB53_026920</name>
</gene>
<proteinExistence type="predicted"/>
<protein>
    <submittedName>
        <fullName evidence="1">Uncharacterized protein</fullName>
    </submittedName>
</protein>
<dbReference type="EMBL" id="CM056816">
    <property type="protein sequence ID" value="KAJ8633584.1"/>
    <property type="molecule type" value="Genomic_DNA"/>
</dbReference>
<accession>A0ACC2LKK9</accession>
<reference evidence="1 2" key="1">
    <citation type="journal article" date="2022" name="Hortic Res">
        <title>A haplotype resolved chromosomal level avocado genome allows analysis of novel avocado genes.</title>
        <authorList>
            <person name="Nath O."/>
            <person name="Fletcher S.J."/>
            <person name="Hayward A."/>
            <person name="Shaw L.M."/>
            <person name="Masouleh A.K."/>
            <person name="Furtado A."/>
            <person name="Henry R.J."/>
            <person name="Mitter N."/>
        </authorList>
    </citation>
    <scope>NUCLEOTIDE SEQUENCE [LARGE SCALE GENOMIC DNA]</scope>
    <source>
        <strain evidence="2">cv. Hass</strain>
    </source>
</reference>
<name>A0ACC2LKK9_PERAE</name>
<organism evidence="1 2">
    <name type="scientific">Persea americana</name>
    <name type="common">Avocado</name>
    <dbReference type="NCBI Taxonomy" id="3435"/>
    <lineage>
        <taxon>Eukaryota</taxon>
        <taxon>Viridiplantae</taxon>
        <taxon>Streptophyta</taxon>
        <taxon>Embryophyta</taxon>
        <taxon>Tracheophyta</taxon>
        <taxon>Spermatophyta</taxon>
        <taxon>Magnoliopsida</taxon>
        <taxon>Magnoliidae</taxon>
        <taxon>Laurales</taxon>
        <taxon>Lauraceae</taxon>
        <taxon>Persea</taxon>
    </lineage>
</organism>